<feature type="transmembrane region" description="Helical" evidence="7">
    <location>
        <begin position="368"/>
        <end position="391"/>
    </location>
</feature>
<feature type="transmembrane region" description="Helical" evidence="7">
    <location>
        <begin position="173"/>
        <end position="196"/>
    </location>
</feature>
<feature type="transmembrane region" description="Helical" evidence="7">
    <location>
        <begin position="412"/>
        <end position="435"/>
    </location>
</feature>
<evidence type="ECO:0000259" key="8">
    <source>
        <dbReference type="PROSITE" id="PS50850"/>
    </source>
</evidence>
<feature type="transmembrane region" description="Helical" evidence="7">
    <location>
        <begin position="234"/>
        <end position="254"/>
    </location>
</feature>
<evidence type="ECO:0000256" key="5">
    <source>
        <dbReference type="ARBA" id="ARBA00022989"/>
    </source>
</evidence>
<sequence>MTSRAAERVGPTPAKRRWTALVFLSLLQFLIAIDVTVVNIALPSIGQDFQASPHALTWVVTGYTVVGGGLLLLGGRISDLLGRRRMFVAGAAVFGVASLVAGLAPGLPVLVLARFAQGIGEALASPAAMSLIALMFTDPTERAKALGVWGAVSSSGLVFGVLLSGVITDLASWRWVFLVNPPLVVAVLAVVPALVARDPARRPERLDLPGAALLTAAPLLLVLGIVQAEGHGWTSWPVLAPLAAGTACGIAFVRHERRAENPLVRLRILAHRTRLTANGATVLLSAALSTTFFLTTFYLQEVLDFGPLAAGVAFLPFCAALLLAVSVVGRVVNALGSRWTAVAGLLATALGTAWLSRLPERGDYAVDLLPGLLAVAVGMGIGLIALQNAALTDVTEDDAGVASGMQRSVDQLGGALGLSVLVGVAASSSAGATFGAEGYRWAFTAALVGLGLATAAVIAFASRRPER</sequence>
<dbReference type="PROSITE" id="PS50850">
    <property type="entry name" value="MFS"/>
    <property type="match status" value="1"/>
</dbReference>
<dbReference type="Gene3D" id="1.20.1720.10">
    <property type="entry name" value="Multidrug resistance protein D"/>
    <property type="match status" value="1"/>
</dbReference>
<dbReference type="RefSeq" id="WP_345363363.1">
    <property type="nucleotide sequence ID" value="NZ_BAABII010000010.1"/>
</dbReference>
<dbReference type="CDD" id="cd17321">
    <property type="entry name" value="MFS_MMR_MDR_like"/>
    <property type="match status" value="1"/>
</dbReference>
<keyword evidence="5 7" id="KW-1133">Transmembrane helix</keyword>
<evidence type="ECO:0000313" key="9">
    <source>
        <dbReference type="EMBL" id="MEY8040474.1"/>
    </source>
</evidence>
<keyword evidence="10" id="KW-1185">Reference proteome</keyword>
<feature type="transmembrane region" description="Helical" evidence="7">
    <location>
        <begin position="148"/>
        <end position="167"/>
    </location>
</feature>
<name>A0ABV4CHB6_9PSEU</name>
<dbReference type="PANTHER" id="PTHR42718">
    <property type="entry name" value="MAJOR FACILITATOR SUPERFAMILY MULTIDRUG TRANSPORTER MFSC"/>
    <property type="match status" value="1"/>
</dbReference>
<evidence type="ECO:0000256" key="1">
    <source>
        <dbReference type="ARBA" id="ARBA00004651"/>
    </source>
</evidence>
<feature type="transmembrane region" description="Helical" evidence="7">
    <location>
        <begin position="21"/>
        <end position="43"/>
    </location>
</feature>
<protein>
    <submittedName>
        <fullName evidence="9">MFS transporter</fullName>
    </submittedName>
</protein>
<dbReference type="InterPro" id="IPR005829">
    <property type="entry name" value="Sugar_transporter_CS"/>
</dbReference>
<organism evidence="9 10">
    <name type="scientific">Saccharopolyspora cebuensis</name>
    <dbReference type="NCBI Taxonomy" id="418759"/>
    <lineage>
        <taxon>Bacteria</taxon>
        <taxon>Bacillati</taxon>
        <taxon>Actinomycetota</taxon>
        <taxon>Actinomycetes</taxon>
        <taxon>Pseudonocardiales</taxon>
        <taxon>Pseudonocardiaceae</taxon>
        <taxon>Saccharopolyspora</taxon>
    </lineage>
</organism>
<dbReference type="Gene3D" id="1.20.1250.20">
    <property type="entry name" value="MFS general substrate transporter like domains"/>
    <property type="match status" value="1"/>
</dbReference>
<feature type="domain" description="Major facilitator superfamily (MFS) profile" evidence="8">
    <location>
        <begin position="20"/>
        <end position="463"/>
    </location>
</feature>
<keyword evidence="6 7" id="KW-0472">Membrane</keyword>
<proteinExistence type="predicted"/>
<dbReference type="PROSITE" id="PS00216">
    <property type="entry name" value="SUGAR_TRANSPORT_1"/>
    <property type="match status" value="1"/>
</dbReference>
<keyword evidence="2" id="KW-0813">Transport</keyword>
<keyword evidence="3" id="KW-1003">Cell membrane</keyword>
<evidence type="ECO:0000256" key="6">
    <source>
        <dbReference type="ARBA" id="ARBA00023136"/>
    </source>
</evidence>
<feature type="transmembrane region" description="Helical" evidence="7">
    <location>
        <begin position="55"/>
        <end position="74"/>
    </location>
</feature>
<dbReference type="InterPro" id="IPR020846">
    <property type="entry name" value="MFS_dom"/>
</dbReference>
<dbReference type="Pfam" id="PF07690">
    <property type="entry name" value="MFS_1"/>
    <property type="match status" value="1"/>
</dbReference>
<feature type="transmembrane region" description="Helical" evidence="7">
    <location>
        <begin position="115"/>
        <end position="136"/>
    </location>
</feature>
<evidence type="ECO:0000313" key="10">
    <source>
        <dbReference type="Proteomes" id="UP001564626"/>
    </source>
</evidence>
<feature type="transmembrane region" description="Helical" evidence="7">
    <location>
        <begin position="275"/>
        <end position="299"/>
    </location>
</feature>
<comment type="subcellular location">
    <subcellularLocation>
        <location evidence="1">Cell membrane</location>
        <topology evidence="1">Multi-pass membrane protein</topology>
    </subcellularLocation>
</comment>
<dbReference type="InterPro" id="IPR036259">
    <property type="entry name" value="MFS_trans_sf"/>
</dbReference>
<feature type="transmembrane region" description="Helical" evidence="7">
    <location>
        <begin position="86"/>
        <end position="109"/>
    </location>
</feature>
<feature type="transmembrane region" description="Helical" evidence="7">
    <location>
        <begin position="208"/>
        <end position="228"/>
    </location>
</feature>
<accession>A0ABV4CHB6</accession>
<reference evidence="9 10" key="1">
    <citation type="submission" date="2024-08" db="EMBL/GenBank/DDBJ databases">
        <title>Genome mining of Saccharopolyspora cebuensis PGLac3 from Nigerian medicinal plant.</title>
        <authorList>
            <person name="Ezeobiora C.E."/>
            <person name="Igbokwe N.H."/>
            <person name="Amin D.H."/>
            <person name="Mendie U.E."/>
        </authorList>
    </citation>
    <scope>NUCLEOTIDE SEQUENCE [LARGE SCALE GENOMIC DNA]</scope>
    <source>
        <strain evidence="9 10">PGLac3</strain>
    </source>
</reference>
<feature type="transmembrane region" description="Helical" evidence="7">
    <location>
        <begin position="441"/>
        <end position="461"/>
    </location>
</feature>
<dbReference type="Proteomes" id="UP001564626">
    <property type="component" value="Unassembled WGS sequence"/>
</dbReference>
<dbReference type="InterPro" id="IPR011701">
    <property type="entry name" value="MFS"/>
</dbReference>
<evidence type="ECO:0000256" key="3">
    <source>
        <dbReference type="ARBA" id="ARBA00022475"/>
    </source>
</evidence>
<evidence type="ECO:0000256" key="7">
    <source>
        <dbReference type="SAM" id="Phobius"/>
    </source>
</evidence>
<dbReference type="SUPFAM" id="SSF103473">
    <property type="entry name" value="MFS general substrate transporter"/>
    <property type="match status" value="1"/>
</dbReference>
<comment type="caution">
    <text evidence="9">The sequence shown here is derived from an EMBL/GenBank/DDBJ whole genome shotgun (WGS) entry which is preliminary data.</text>
</comment>
<feature type="transmembrane region" description="Helical" evidence="7">
    <location>
        <begin position="339"/>
        <end position="356"/>
    </location>
</feature>
<keyword evidence="4 7" id="KW-0812">Transmembrane</keyword>
<gene>
    <name evidence="9" type="ORF">AB8O55_13790</name>
</gene>
<feature type="transmembrane region" description="Helical" evidence="7">
    <location>
        <begin position="305"/>
        <end position="327"/>
    </location>
</feature>
<evidence type="ECO:0000256" key="4">
    <source>
        <dbReference type="ARBA" id="ARBA00022692"/>
    </source>
</evidence>
<dbReference type="EMBL" id="JBGEHV010000022">
    <property type="protein sequence ID" value="MEY8040474.1"/>
    <property type="molecule type" value="Genomic_DNA"/>
</dbReference>
<evidence type="ECO:0000256" key="2">
    <source>
        <dbReference type="ARBA" id="ARBA00022448"/>
    </source>
</evidence>
<dbReference type="PANTHER" id="PTHR42718:SF46">
    <property type="entry name" value="BLR6921 PROTEIN"/>
    <property type="match status" value="1"/>
</dbReference>